<gene>
    <name evidence="3" type="ORF">SeLEV6574_g00137</name>
    <name evidence="4" type="ORF">SeMB42_g00856</name>
</gene>
<sequence length="357" mass="41861">MSSILKVTIILASLMVFVLPTPPPEVAAGTLPSYPPFIDKELLSDLESWIEFNEYIQVILEQLKFWISGIETSYDQMAHYDDVEQTISDLDIFLRAECKRLPWENYPDITDFQILPQSDKFMEYYPTAKATFIEYLELIGHWHVLFEYFKWFEKLAVSDTVGWEQLLPQHYFLEQYDHYVRHSRQSLKENLNIVTVTGHSCDALDAISEIRKILSIERRKLPAEVYPNETEFIFDFSHYNLNYEEIKKNFEEYKKLRQECNILLEMNQDVCDEQLSVPPASRKLRRAPAFRHRSDSTVRGTESSRMPAGSINQSPSPSLINSFDTRLSLRETGLAHPRIEHHRSEGRSLKRNAETRQ</sequence>
<proteinExistence type="predicted"/>
<dbReference type="EMBL" id="QEAN01000019">
    <property type="protein sequence ID" value="TPX53293.1"/>
    <property type="molecule type" value="Genomic_DNA"/>
</dbReference>
<keyword evidence="2" id="KW-0732">Signal</keyword>
<reference evidence="5 6" key="1">
    <citation type="journal article" date="2019" name="Sci. Rep.">
        <title>Comparative genomics of chytrid fungi reveal insights into the obligate biotrophic and pathogenic lifestyle of Synchytrium endobioticum.</title>
        <authorList>
            <person name="van de Vossenberg B.T.L.H."/>
            <person name="Warris S."/>
            <person name="Nguyen H.D.T."/>
            <person name="van Gent-Pelzer M.P.E."/>
            <person name="Joly D.L."/>
            <person name="van de Geest H.C."/>
            <person name="Bonants P.J.M."/>
            <person name="Smith D.S."/>
            <person name="Levesque C.A."/>
            <person name="van der Lee T.A.J."/>
        </authorList>
    </citation>
    <scope>NUCLEOTIDE SEQUENCE [LARGE SCALE GENOMIC DNA]</scope>
    <source>
        <strain evidence="3 6">LEV6574</strain>
        <strain evidence="4 5">MB42</strain>
    </source>
</reference>
<evidence type="ECO:0000313" key="5">
    <source>
        <dbReference type="Proteomes" id="UP000317494"/>
    </source>
</evidence>
<feature type="signal peptide" evidence="2">
    <location>
        <begin position="1"/>
        <end position="20"/>
    </location>
</feature>
<feature type="region of interest" description="Disordered" evidence="1">
    <location>
        <begin position="334"/>
        <end position="357"/>
    </location>
</feature>
<dbReference type="Proteomes" id="UP000320475">
    <property type="component" value="Unassembled WGS sequence"/>
</dbReference>
<evidence type="ECO:0000256" key="1">
    <source>
        <dbReference type="SAM" id="MobiDB-lite"/>
    </source>
</evidence>
<evidence type="ECO:0000313" key="3">
    <source>
        <dbReference type="EMBL" id="TPX51690.1"/>
    </source>
</evidence>
<dbReference type="EMBL" id="QEAM01000002">
    <property type="protein sequence ID" value="TPX51690.1"/>
    <property type="molecule type" value="Genomic_DNA"/>
</dbReference>
<evidence type="ECO:0000313" key="4">
    <source>
        <dbReference type="EMBL" id="TPX53293.1"/>
    </source>
</evidence>
<protein>
    <submittedName>
        <fullName evidence="4">Uncharacterized protein</fullName>
    </submittedName>
</protein>
<dbReference type="VEuPathDB" id="FungiDB:SeMB42_g00856"/>
<name>A0A507DNW9_9FUNG</name>
<comment type="caution">
    <text evidence="4">The sequence shown here is derived from an EMBL/GenBank/DDBJ whole genome shotgun (WGS) entry which is preliminary data.</text>
</comment>
<feature type="compositionally biased region" description="Polar residues" evidence="1">
    <location>
        <begin position="297"/>
        <end position="321"/>
    </location>
</feature>
<organism evidence="4 5">
    <name type="scientific">Synchytrium endobioticum</name>
    <dbReference type="NCBI Taxonomy" id="286115"/>
    <lineage>
        <taxon>Eukaryota</taxon>
        <taxon>Fungi</taxon>
        <taxon>Fungi incertae sedis</taxon>
        <taxon>Chytridiomycota</taxon>
        <taxon>Chytridiomycota incertae sedis</taxon>
        <taxon>Chytridiomycetes</taxon>
        <taxon>Synchytriales</taxon>
        <taxon>Synchytriaceae</taxon>
        <taxon>Synchytrium</taxon>
    </lineage>
</organism>
<feature type="chain" id="PRO_5036131061" evidence="2">
    <location>
        <begin position="21"/>
        <end position="357"/>
    </location>
</feature>
<feature type="region of interest" description="Disordered" evidence="1">
    <location>
        <begin position="287"/>
        <end position="321"/>
    </location>
</feature>
<dbReference type="AlphaFoldDB" id="A0A507DNW9"/>
<dbReference type="Proteomes" id="UP000317494">
    <property type="component" value="Unassembled WGS sequence"/>
</dbReference>
<evidence type="ECO:0000256" key="2">
    <source>
        <dbReference type="SAM" id="SignalP"/>
    </source>
</evidence>
<feature type="compositionally biased region" description="Basic and acidic residues" evidence="1">
    <location>
        <begin position="342"/>
        <end position="357"/>
    </location>
</feature>
<keyword evidence="5" id="KW-1185">Reference proteome</keyword>
<accession>A0A507DNW9</accession>
<evidence type="ECO:0000313" key="6">
    <source>
        <dbReference type="Proteomes" id="UP000320475"/>
    </source>
</evidence>